<gene>
    <name evidence="4" type="ORF">O6P43_015160</name>
</gene>
<sequence length="343" mass="38439">MVDGVASLRNFCKAYKSIIKKWSSSKKSSPSQPQVIVEAEPNFENQEEAHDQGRDDQEEVTMNGIHSFRFNGSSMGGNDPASPRGLYRHRSVDNCFTSMPSLSRNASNRRSNTPTPSRVYRSTSRRSTDNSSRPPSPLLSRNVSRRSTTPIMFSNSSGMLKPPAIERKLECTLEELCYGCTKKIKITRDVVTNTGQIVQEEEMLTIDVKPGWKKGTKITFEGKGNERPGSYPADITFVIAEKRHHLFRRDSDDLELAVEIPLRKALTGCTISVPTLGGERKSLKIEEIIYPGYEKLISGQGMPVSKEKGKRGNLKITFLVEFPKQLTDDQRSEVVSILHLVDQ</sequence>
<dbReference type="Pfam" id="PF01556">
    <property type="entry name" value="DnaJ_C"/>
    <property type="match status" value="1"/>
</dbReference>
<dbReference type="GO" id="GO:0006457">
    <property type="term" value="P:protein folding"/>
    <property type="evidence" value="ECO:0007669"/>
    <property type="project" value="InterPro"/>
</dbReference>
<dbReference type="FunFam" id="2.60.260.20:FF:000015">
    <property type="entry name" value="Heat shock protein 40"/>
    <property type="match status" value="1"/>
</dbReference>
<dbReference type="InterPro" id="IPR051339">
    <property type="entry name" value="DnaJ_subfamily_B"/>
</dbReference>
<dbReference type="FunFam" id="2.60.260.20:FF:000006">
    <property type="entry name" value="DnaJ subfamily B member 13"/>
    <property type="match status" value="1"/>
</dbReference>
<dbReference type="EMBL" id="JARAOO010000006">
    <property type="protein sequence ID" value="KAJ7965536.1"/>
    <property type="molecule type" value="Genomic_DNA"/>
</dbReference>
<feature type="compositionally biased region" description="Low complexity" evidence="2">
    <location>
        <begin position="103"/>
        <end position="122"/>
    </location>
</feature>
<feature type="compositionally biased region" description="Polar residues" evidence="2">
    <location>
        <begin position="148"/>
        <end position="158"/>
    </location>
</feature>
<evidence type="ECO:0000313" key="5">
    <source>
        <dbReference type="Proteomes" id="UP001163823"/>
    </source>
</evidence>
<protein>
    <submittedName>
        <fullName evidence="4">DnaJ subfamily B member like</fullName>
    </submittedName>
</protein>
<proteinExistence type="predicted"/>
<name>A0AAD7LY66_QUISA</name>
<dbReference type="InterPro" id="IPR008971">
    <property type="entry name" value="HSP40/DnaJ_pept-bd"/>
</dbReference>
<keyword evidence="5" id="KW-1185">Reference proteome</keyword>
<dbReference type="InterPro" id="IPR002939">
    <property type="entry name" value="DnaJ_C"/>
</dbReference>
<comment type="caution">
    <text evidence="4">The sequence shown here is derived from an EMBL/GenBank/DDBJ whole genome shotgun (WGS) entry which is preliminary data.</text>
</comment>
<dbReference type="PANTHER" id="PTHR24078:SF574">
    <property type="entry name" value="CHAPERONE DNAJ C-TERMINAL DOMAIN-CONTAINING PROTEIN"/>
    <property type="match status" value="1"/>
</dbReference>
<evidence type="ECO:0000256" key="1">
    <source>
        <dbReference type="ARBA" id="ARBA00023186"/>
    </source>
</evidence>
<dbReference type="PANTHER" id="PTHR24078">
    <property type="entry name" value="DNAJ HOMOLOG SUBFAMILY C MEMBER"/>
    <property type="match status" value="1"/>
</dbReference>
<evidence type="ECO:0000256" key="2">
    <source>
        <dbReference type="SAM" id="MobiDB-lite"/>
    </source>
</evidence>
<dbReference type="SUPFAM" id="SSF49493">
    <property type="entry name" value="HSP40/DnaJ peptide-binding domain"/>
    <property type="match status" value="2"/>
</dbReference>
<evidence type="ECO:0000313" key="4">
    <source>
        <dbReference type="EMBL" id="KAJ7965536.1"/>
    </source>
</evidence>
<reference evidence="4" key="1">
    <citation type="journal article" date="2023" name="Science">
        <title>Elucidation of the pathway for biosynthesis of saponin adjuvants from the soapbark tree.</title>
        <authorList>
            <person name="Reed J."/>
            <person name="Orme A."/>
            <person name="El-Demerdash A."/>
            <person name="Owen C."/>
            <person name="Martin L.B.B."/>
            <person name="Misra R.C."/>
            <person name="Kikuchi S."/>
            <person name="Rejzek M."/>
            <person name="Martin A.C."/>
            <person name="Harkess A."/>
            <person name="Leebens-Mack J."/>
            <person name="Louveau T."/>
            <person name="Stephenson M.J."/>
            <person name="Osbourn A."/>
        </authorList>
    </citation>
    <scope>NUCLEOTIDE SEQUENCE</scope>
    <source>
        <strain evidence="4">S10</strain>
    </source>
</reference>
<feature type="compositionally biased region" description="Low complexity" evidence="2">
    <location>
        <begin position="129"/>
        <end position="147"/>
    </location>
</feature>
<dbReference type="AlphaFoldDB" id="A0AAD7LY66"/>
<dbReference type="GO" id="GO:0051087">
    <property type="term" value="F:protein-folding chaperone binding"/>
    <property type="evidence" value="ECO:0007669"/>
    <property type="project" value="TreeGrafter"/>
</dbReference>
<dbReference type="Gene3D" id="2.60.260.20">
    <property type="entry name" value="Urease metallochaperone UreE, N-terminal domain"/>
    <property type="match status" value="2"/>
</dbReference>
<dbReference type="GO" id="GO:0005829">
    <property type="term" value="C:cytosol"/>
    <property type="evidence" value="ECO:0007669"/>
    <property type="project" value="TreeGrafter"/>
</dbReference>
<evidence type="ECO:0000259" key="3">
    <source>
        <dbReference type="Pfam" id="PF01556"/>
    </source>
</evidence>
<dbReference type="CDD" id="cd10747">
    <property type="entry name" value="DnaJ_C"/>
    <property type="match status" value="1"/>
</dbReference>
<dbReference type="GO" id="GO:0051082">
    <property type="term" value="F:unfolded protein binding"/>
    <property type="evidence" value="ECO:0007669"/>
    <property type="project" value="InterPro"/>
</dbReference>
<dbReference type="KEGG" id="qsa:O6P43_015160"/>
<accession>A0AAD7LY66</accession>
<organism evidence="4 5">
    <name type="scientific">Quillaja saponaria</name>
    <name type="common">Soap bark tree</name>
    <dbReference type="NCBI Taxonomy" id="32244"/>
    <lineage>
        <taxon>Eukaryota</taxon>
        <taxon>Viridiplantae</taxon>
        <taxon>Streptophyta</taxon>
        <taxon>Embryophyta</taxon>
        <taxon>Tracheophyta</taxon>
        <taxon>Spermatophyta</taxon>
        <taxon>Magnoliopsida</taxon>
        <taxon>eudicotyledons</taxon>
        <taxon>Gunneridae</taxon>
        <taxon>Pentapetalae</taxon>
        <taxon>rosids</taxon>
        <taxon>fabids</taxon>
        <taxon>Fabales</taxon>
        <taxon>Quillajaceae</taxon>
        <taxon>Quillaja</taxon>
    </lineage>
</organism>
<feature type="region of interest" description="Disordered" evidence="2">
    <location>
        <begin position="67"/>
        <end position="158"/>
    </location>
</feature>
<keyword evidence="1" id="KW-0143">Chaperone</keyword>
<feature type="domain" description="Chaperone DnaJ C-terminal" evidence="3">
    <location>
        <begin position="165"/>
        <end position="323"/>
    </location>
</feature>
<dbReference type="Proteomes" id="UP001163823">
    <property type="component" value="Chromosome 6"/>
</dbReference>